<feature type="domain" description="WKF" evidence="3">
    <location>
        <begin position="211"/>
        <end position="273"/>
    </location>
</feature>
<feature type="compositionally biased region" description="Basic residues" evidence="2">
    <location>
        <begin position="61"/>
        <end position="71"/>
    </location>
</feature>
<evidence type="ECO:0000256" key="2">
    <source>
        <dbReference type="SAM" id="MobiDB-lite"/>
    </source>
</evidence>
<dbReference type="EMBL" id="JASNWA010000007">
    <property type="protein sequence ID" value="KAK3173480.1"/>
    <property type="molecule type" value="Genomic_DNA"/>
</dbReference>
<feature type="compositionally biased region" description="Low complexity" evidence="2">
    <location>
        <begin position="504"/>
        <end position="517"/>
    </location>
</feature>
<feature type="compositionally biased region" description="Basic residues" evidence="2">
    <location>
        <begin position="180"/>
        <end position="192"/>
    </location>
</feature>
<dbReference type="AlphaFoldDB" id="A0AAD9Z8H5"/>
<dbReference type="Pfam" id="PF10180">
    <property type="entry name" value="WKF"/>
    <property type="match status" value="1"/>
</dbReference>
<evidence type="ECO:0000313" key="5">
    <source>
        <dbReference type="Proteomes" id="UP001276659"/>
    </source>
</evidence>
<keyword evidence="5" id="KW-1185">Reference proteome</keyword>
<feature type="coiled-coil region" evidence="1">
    <location>
        <begin position="298"/>
        <end position="332"/>
    </location>
</feature>
<organism evidence="4 5">
    <name type="scientific">Lepraria neglecta</name>
    <dbReference type="NCBI Taxonomy" id="209136"/>
    <lineage>
        <taxon>Eukaryota</taxon>
        <taxon>Fungi</taxon>
        <taxon>Dikarya</taxon>
        <taxon>Ascomycota</taxon>
        <taxon>Pezizomycotina</taxon>
        <taxon>Lecanoromycetes</taxon>
        <taxon>OSLEUM clade</taxon>
        <taxon>Lecanoromycetidae</taxon>
        <taxon>Lecanorales</taxon>
        <taxon>Lecanorineae</taxon>
        <taxon>Stereocaulaceae</taxon>
        <taxon>Lepraria</taxon>
    </lineage>
</organism>
<reference evidence="4" key="1">
    <citation type="submission" date="2022-11" db="EMBL/GenBank/DDBJ databases">
        <title>Chromosomal genome sequence assembly and mating type (MAT) locus characterization of the leprose asexual lichenized fungus Lepraria neglecta (Nyl.) Erichsen.</title>
        <authorList>
            <person name="Allen J.L."/>
            <person name="Pfeffer B."/>
        </authorList>
    </citation>
    <scope>NUCLEOTIDE SEQUENCE</scope>
    <source>
        <strain evidence="4">Allen 5258</strain>
    </source>
</reference>
<dbReference type="Proteomes" id="UP001276659">
    <property type="component" value="Unassembled WGS sequence"/>
</dbReference>
<dbReference type="PANTHER" id="PTHR22306:SF2">
    <property type="entry name" value="CHROMOSOME 7 OPEN READING FRAME 50"/>
    <property type="match status" value="1"/>
</dbReference>
<feature type="region of interest" description="Disordered" evidence="2">
    <location>
        <begin position="151"/>
        <end position="208"/>
    </location>
</feature>
<protein>
    <recommendedName>
        <fullName evidence="3">WKF domain-containing protein</fullName>
    </recommendedName>
</protein>
<name>A0AAD9Z8H5_9LECA</name>
<evidence type="ECO:0000256" key="1">
    <source>
        <dbReference type="SAM" id="Coils"/>
    </source>
</evidence>
<evidence type="ECO:0000259" key="3">
    <source>
        <dbReference type="Pfam" id="PF10180"/>
    </source>
</evidence>
<accession>A0AAD9Z8H5</accession>
<feature type="compositionally biased region" description="Basic and acidic residues" evidence="2">
    <location>
        <begin position="23"/>
        <end position="37"/>
    </location>
</feature>
<gene>
    <name evidence="4" type="ORF">OEA41_006809</name>
</gene>
<dbReference type="InterPro" id="IPR019327">
    <property type="entry name" value="WKF"/>
</dbReference>
<feature type="region of interest" description="Disordered" evidence="2">
    <location>
        <begin position="23"/>
        <end position="122"/>
    </location>
</feature>
<evidence type="ECO:0000313" key="4">
    <source>
        <dbReference type="EMBL" id="KAK3173480.1"/>
    </source>
</evidence>
<feature type="compositionally biased region" description="Low complexity" evidence="2">
    <location>
        <begin position="162"/>
        <end position="176"/>
    </location>
</feature>
<sequence>MEPAPKHIPAWKKLGLKLKYAKEEPEDLHGGQHETSKIQKRKVPAESEFTAESSAMDRPTKKPKKSKSHKHGPSESVNGESTIATPSEFKESSPSAIEATPVNKRKSVAFTPETKTEDGDSVKQLYKTWYSTQLANDPFFDPSSISPALKTITPPTVTIPDSPTSEITKSSPSPSDSKAKPKKPKQKKKTKGKPAQTSQTSEPHLEHPALTYLTTHYTTPTTWKFSKPHQNHLLKHLFSLTHIPSTHDPALLSYLHGLQGTSARSRIRKQALAIRSEDEDWLAAEPTDAEKMDNETYEQCKERKKRDYEAAVKRVKERLRAKEEEKEEREWELGGEKAEWEERLRKRRRAEVVLWGVGEDEEVVEDKVALPQQALPKKDSGGGGGEPEFPRGRGRGMGGVEEISAGGIARASQGEKIVFGDEGAGVKQANGPIGVQKMNGKIGGNEGQAKRKRKRKRRTGVPDDESSSESSSSSSSEESEEEGHKPAAGKQVNGKVISNDGQTSSSGSDSDSHSESGSSEDSESE</sequence>
<proteinExistence type="predicted"/>
<feature type="compositionally biased region" description="Polar residues" evidence="2">
    <location>
        <begin position="75"/>
        <end position="85"/>
    </location>
</feature>
<comment type="caution">
    <text evidence="4">The sequence shown here is derived from an EMBL/GenBank/DDBJ whole genome shotgun (WGS) entry which is preliminary data.</text>
</comment>
<feature type="compositionally biased region" description="Basic residues" evidence="2">
    <location>
        <begin position="450"/>
        <end position="459"/>
    </location>
</feature>
<keyword evidence="1" id="KW-0175">Coiled coil</keyword>
<feature type="region of interest" description="Disordered" evidence="2">
    <location>
        <begin position="365"/>
        <end position="525"/>
    </location>
</feature>
<dbReference type="PANTHER" id="PTHR22306">
    <property type="entry name" value="CHROMOSOME 7 OPEN READING FRAME 50"/>
    <property type="match status" value="1"/>
</dbReference>